<reference evidence="2" key="1">
    <citation type="journal article" date="2020" name="Stud. Mycol.">
        <title>101 Dothideomycetes genomes: a test case for predicting lifestyles and emergence of pathogens.</title>
        <authorList>
            <person name="Haridas S."/>
            <person name="Albert R."/>
            <person name="Binder M."/>
            <person name="Bloem J."/>
            <person name="Labutti K."/>
            <person name="Salamov A."/>
            <person name="Andreopoulos B."/>
            <person name="Baker S."/>
            <person name="Barry K."/>
            <person name="Bills G."/>
            <person name="Bluhm B."/>
            <person name="Cannon C."/>
            <person name="Castanera R."/>
            <person name="Culley D."/>
            <person name="Daum C."/>
            <person name="Ezra D."/>
            <person name="Gonzalez J."/>
            <person name="Henrissat B."/>
            <person name="Kuo A."/>
            <person name="Liang C."/>
            <person name="Lipzen A."/>
            <person name="Lutzoni F."/>
            <person name="Magnuson J."/>
            <person name="Mondo S."/>
            <person name="Nolan M."/>
            <person name="Ohm R."/>
            <person name="Pangilinan J."/>
            <person name="Park H.-J."/>
            <person name="Ramirez L."/>
            <person name="Alfaro M."/>
            <person name="Sun H."/>
            <person name="Tritt A."/>
            <person name="Yoshinaga Y."/>
            <person name="Zwiers L.-H."/>
            <person name="Turgeon B."/>
            <person name="Goodwin S."/>
            <person name="Spatafora J."/>
            <person name="Crous P."/>
            <person name="Grigoriev I."/>
        </authorList>
    </citation>
    <scope>NUCLEOTIDE SEQUENCE</scope>
    <source>
        <strain evidence="2">CBS 113389</strain>
    </source>
</reference>
<evidence type="ECO:0000313" key="2">
    <source>
        <dbReference type="EMBL" id="KAF2480721.1"/>
    </source>
</evidence>
<dbReference type="AlphaFoldDB" id="A0A6A6PLZ6"/>
<dbReference type="RefSeq" id="XP_033587291.1">
    <property type="nucleotide sequence ID" value="XM_033735636.1"/>
</dbReference>
<dbReference type="OrthoDB" id="3650366at2759"/>
<proteinExistence type="predicted"/>
<protein>
    <submittedName>
        <fullName evidence="2">Uncharacterized protein</fullName>
    </submittedName>
</protein>
<evidence type="ECO:0000313" key="3">
    <source>
        <dbReference type="Proteomes" id="UP000799767"/>
    </source>
</evidence>
<accession>A0A6A6PLZ6</accession>
<sequence>MDLITQKSHTPSLPSFTLQSSSRELPSDGGASPEDQEPLRIFVFDTQRTSAQLFSRHLLSHLRFGSISNPYALAATLGPDRVQPKLQNNELAKKAWDDQIAAAPTRITSLTYNIATERLLREADKLEHEGKILFVREQSPLIMRPDVVLSAIHSHEPGFSRLTNPTCLPDAFLALVTPIIFIRHPAKVIPAWLREANSVGPFYNIDDDDLTFWTSARWSRMIFDYLRPVAPAKRPASRRRRADSVLSTHQDLPLIASWPIVIDDADVVNNTHAILLMLCRLLDLDTADMEETWGFGQKFQRASFTDRVRPEPNRSSQKHRRTTSQASEELIDLDAEQAEWKREFGDETAQALRRKVEDELPHYHYLRNFKLRALPSAADNVTFKEDVFGSSSAPIPLAKMRSASMWGHEDEIWSSGVQMKPIFRSASLGHIAFGSGGGA</sequence>
<dbReference type="Proteomes" id="UP000799767">
    <property type="component" value="Unassembled WGS sequence"/>
</dbReference>
<dbReference type="EMBL" id="MU001639">
    <property type="protein sequence ID" value="KAF2480721.1"/>
    <property type="molecule type" value="Genomic_DNA"/>
</dbReference>
<evidence type="ECO:0000256" key="1">
    <source>
        <dbReference type="SAM" id="MobiDB-lite"/>
    </source>
</evidence>
<feature type="compositionally biased region" description="Polar residues" evidence="1">
    <location>
        <begin position="1"/>
        <end position="24"/>
    </location>
</feature>
<gene>
    <name evidence="2" type="ORF">BDY17DRAFT_312559</name>
</gene>
<feature type="region of interest" description="Disordered" evidence="1">
    <location>
        <begin position="304"/>
        <end position="328"/>
    </location>
</feature>
<feature type="region of interest" description="Disordered" evidence="1">
    <location>
        <begin position="1"/>
        <end position="36"/>
    </location>
</feature>
<dbReference type="GeneID" id="54476638"/>
<organism evidence="2 3">
    <name type="scientific">Neohortaea acidophila</name>
    <dbReference type="NCBI Taxonomy" id="245834"/>
    <lineage>
        <taxon>Eukaryota</taxon>
        <taxon>Fungi</taxon>
        <taxon>Dikarya</taxon>
        <taxon>Ascomycota</taxon>
        <taxon>Pezizomycotina</taxon>
        <taxon>Dothideomycetes</taxon>
        <taxon>Dothideomycetidae</taxon>
        <taxon>Mycosphaerellales</taxon>
        <taxon>Teratosphaeriaceae</taxon>
        <taxon>Neohortaea</taxon>
    </lineage>
</organism>
<name>A0A6A6PLZ6_9PEZI</name>
<keyword evidence="3" id="KW-1185">Reference proteome</keyword>